<dbReference type="Proteomes" id="UP000309038">
    <property type="component" value="Unassembled WGS sequence"/>
</dbReference>
<evidence type="ECO:0000256" key="1">
    <source>
        <dbReference type="SAM" id="MobiDB-lite"/>
    </source>
</evidence>
<feature type="compositionally biased region" description="Basic and acidic residues" evidence="1">
    <location>
        <begin position="148"/>
        <end position="157"/>
    </location>
</feature>
<dbReference type="EMBL" id="SGPJ01000810">
    <property type="protein sequence ID" value="THG93022.1"/>
    <property type="molecule type" value="Genomic_DNA"/>
</dbReference>
<feature type="region of interest" description="Disordered" evidence="1">
    <location>
        <begin position="1"/>
        <end position="62"/>
    </location>
</feature>
<evidence type="ECO:0008006" key="4">
    <source>
        <dbReference type="Google" id="ProtNLM"/>
    </source>
</evidence>
<comment type="caution">
    <text evidence="2">The sequence shown here is derived from an EMBL/GenBank/DDBJ whole genome shotgun (WGS) entry which is preliminary data.</text>
</comment>
<reference evidence="2 3" key="1">
    <citation type="submission" date="2019-02" db="EMBL/GenBank/DDBJ databases">
        <title>Genome sequencing of the rare red list fungi Phlebia centrifuga.</title>
        <authorList>
            <person name="Buettner E."/>
            <person name="Kellner H."/>
        </authorList>
    </citation>
    <scope>NUCLEOTIDE SEQUENCE [LARGE SCALE GENOMIC DNA]</scope>
    <source>
        <strain evidence="2 3">DSM 108282</strain>
    </source>
</reference>
<gene>
    <name evidence="2" type="ORF">EW026_g8089</name>
</gene>
<feature type="compositionally biased region" description="Low complexity" evidence="1">
    <location>
        <begin position="123"/>
        <end position="133"/>
    </location>
</feature>
<proteinExistence type="predicted"/>
<evidence type="ECO:0000313" key="3">
    <source>
        <dbReference type="Proteomes" id="UP000309038"/>
    </source>
</evidence>
<keyword evidence="3" id="KW-1185">Reference proteome</keyword>
<accession>A0A4V3X963</accession>
<name>A0A4V3X963_9APHY</name>
<organism evidence="2 3">
    <name type="scientific">Hermanssonia centrifuga</name>
    <dbReference type="NCBI Taxonomy" id="98765"/>
    <lineage>
        <taxon>Eukaryota</taxon>
        <taxon>Fungi</taxon>
        <taxon>Dikarya</taxon>
        <taxon>Basidiomycota</taxon>
        <taxon>Agaricomycotina</taxon>
        <taxon>Agaricomycetes</taxon>
        <taxon>Polyporales</taxon>
        <taxon>Meruliaceae</taxon>
        <taxon>Hermanssonia</taxon>
    </lineage>
</organism>
<feature type="region of interest" description="Disordered" evidence="1">
    <location>
        <begin position="103"/>
        <end position="157"/>
    </location>
</feature>
<protein>
    <recommendedName>
        <fullName evidence="4">Transposase</fullName>
    </recommendedName>
</protein>
<sequence>MMNSAAAESAESSTAGPSKRAHLDHTVDENEDENMNQVPQEPPSLVSDEIVMPPSLRGPDIEDLYGSAAEELEAFSSVFPRPVPTILEDPYPDNKPLDVGFDGDFWDHETNQTSPPNSDEASRAAADLSGLASLDDDDEFRSMAGNRTQDDVDHTEPPPLHIDELRISQAFIDALRNASLDDENLHPDVLERLRHPPTEEYQLDDPALHLSLEIFLGLDRASEAHYHLFRSAVSRSHQIEMLSLHQVKRAVQDISGVLFSDLVMCPECGEHRYDQLKFAVNGRKVPRQRALTNIIGPQLQAIWRTPAGAKAMKYREECTRKIMEDVEITANGKKVNIPVFSDYLHGSEYLEAVGRGDITDTDTVLMLSIDGAQLYRSKQSDCWIYIWVNYNRAPDNRYKLASISVGGVIPGPQKPKNLESFLFTGLHHVLALINEGLVIWDADTLRTFVSRLYLAFLTADGPGMTTINGLVGHSGAQHCRLYCGMKGRLKPGTGIYYPACLLPLNYAQAGSMHPDVNIFELSLRDYKEAIKSYHKNLHEVQESPNPTQYRARRLKTGIVKPTILSAFPSDRIFPIPGCFPADLMHLAALNLPDLLLSLWRGTMTCEAGDNRATWDWAVFRDLQVWREHGRQVAAATAYLPTSYDRPPRNPAEKINSGYKAVEYLTYLFVLGPGLFYGLLPAKYWQHFCKLVCGLRITHQQNIPARDLSVAHNLFIEFIIEFETSYYQRKLSRIHFCRPALHALAHICPGTTRTGPYAIHTQWGMERMIGDLGAQIRQPSNPYANLAQRGLRRCQVNAIRAIIPTLGEPHSQIPRGAAQLGDGYILLTASEHYAHEVPDADAKALLDFAQAFGAQVDDAWLRKPKVARWARLQLPNGQIARSYWAEQTKPHDRLRKGRNIKMMLAGVTAFGEVQYYFKVTLQPGTPERGFAMVANYSPPDAGMLAESYGTLWSCRHMGTAGLQVIDVKTIASVVAMVPHPRVGDSVLQGKLEGRVYVGEKMGLDVMSLAGHVDEPGEGDDQPTLS</sequence>
<evidence type="ECO:0000313" key="2">
    <source>
        <dbReference type="EMBL" id="THG93022.1"/>
    </source>
</evidence>
<feature type="compositionally biased region" description="Low complexity" evidence="1">
    <location>
        <begin position="1"/>
        <end position="13"/>
    </location>
</feature>
<dbReference type="AlphaFoldDB" id="A0A4V3X963"/>